<reference evidence="12" key="1">
    <citation type="submission" date="2021-01" db="EMBL/GenBank/DDBJ databases">
        <title>Caligus Genome Assembly.</title>
        <authorList>
            <person name="Gallardo-Escarate C."/>
        </authorList>
    </citation>
    <scope>NUCLEOTIDE SEQUENCE [LARGE SCALE GENOMIC DNA]</scope>
</reference>
<feature type="non-terminal residue" evidence="11">
    <location>
        <position position="1"/>
    </location>
</feature>
<dbReference type="PANTHER" id="PTHR45444">
    <property type="entry name" value="XANTHINE DEHYDROGENASE"/>
    <property type="match status" value="1"/>
</dbReference>
<dbReference type="FunFam" id="3.30.365.10:FF:000002">
    <property type="entry name" value="Xanthine dehydrogenase oxidase"/>
    <property type="match status" value="1"/>
</dbReference>
<dbReference type="Gene3D" id="3.30.365.10">
    <property type="entry name" value="Aldehyde oxidase/xanthine dehydrogenase, molybdopterin binding domain"/>
    <property type="match status" value="2"/>
</dbReference>
<dbReference type="Pfam" id="PF20256">
    <property type="entry name" value="MoCoBD_2"/>
    <property type="match status" value="1"/>
</dbReference>
<dbReference type="AlphaFoldDB" id="A0A7T8GXB0"/>
<evidence type="ECO:0000256" key="8">
    <source>
        <dbReference type="ARBA" id="ARBA00023014"/>
    </source>
</evidence>
<organism evidence="11 12">
    <name type="scientific">Caligus rogercresseyi</name>
    <name type="common">Sea louse</name>
    <dbReference type="NCBI Taxonomy" id="217165"/>
    <lineage>
        <taxon>Eukaryota</taxon>
        <taxon>Metazoa</taxon>
        <taxon>Ecdysozoa</taxon>
        <taxon>Arthropoda</taxon>
        <taxon>Crustacea</taxon>
        <taxon>Multicrustacea</taxon>
        <taxon>Hexanauplia</taxon>
        <taxon>Copepoda</taxon>
        <taxon>Siphonostomatoida</taxon>
        <taxon>Caligidae</taxon>
        <taxon>Caligus</taxon>
    </lineage>
</organism>
<keyword evidence="5" id="KW-0479">Metal-binding</keyword>
<keyword evidence="8" id="KW-0411">Iron-sulfur</keyword>
<evidence type="ECO:0000256" key="5">
    <source>
        <dbReference type="ARBA" id="ARBA00022723"/>
    </source>
</evidence>
<accession>A0A7T8GXB0</accession>
<evidence type="ECO:0000256" key="1">
    <source>
        <dbReference type="ARBA" id="ARBA00001924"/>
    </source>
</evidence>
<dbReference type="OrthoDB" id="8300278at2759"/>
<name>A0A7T8GXB0_CALRO</name>
<dbReference type="InterPro" id="IPR037165">
    <property type="entry name" value="AldOxase/xan_DH_Mopterin-bd_sf"/>
</dbReference>
<evidence type="ECO:0000256" key="6">
    <source>
        <dbReference type="ARBA" id="ARBA00023002"/>
    </source>
</evidence>
<dbReference type="GO" id="GO:0051537">
    <property type="term" value="F:2 iron, 2 sulfur cluster binding"/>
    <property type="evidence" value="ECO:0007669"/>
    <property type="project" value="UniProtKB-KW"/>
</dbReference>
<keyword evidence="12" id="KW-1185">Reference proteome</keyword>
<dbReference type="SUPFAM" id="SSF56003">
    <property type="entry name" value="Molybdenum cofactor-binding domain"/>
    <property type="match status" value="1"/>
</dbReference>
<dbReference type="PANTHER" id="PTHR45444:SF3">
    <property type="entry name" value="XANTHINE DEHYDROGENASE"/>
    <property type="match status" value="1"/>
</dbReference>
<proteinExistence type="inferred from homology"/>
<evidence type="ECO:0000256" key="2">
    <source>
        <dbReference type="ARBA" id="ARBA00001974"/>
    </source>
</evidence>
<evidence type="ECO:0000313" key="11">
    <source>
        <dbReference type="EMBL" id="QQP39216.1"/>
    </source>
</evidence>
<dbReference type="InterPro" id="IPR016208">
    <property type="entry name" value="Ald_Oxase/xanthine_DH-like"/>
</dbReference>
<dbReference type="GO" id="GO:0016491">
    <property type="term" value="F:oxidoreductase activity"/>
    <property type="evidence" value="ECO:0007669"/>
    <property type="project" value="UniProtKB-KW"/>
</dbReference>
<sequence length="246" mass="26453">GGALVHVYKDGSVLATHGGVEMGQGLHVKMAQIVSKVLGIPMSFISICSSTSTDKVPNTSATAASVGSDLYGMAIKEACEIIYKRLEPILEPDMKWTEIVSKAYESSISLSSTGHYSVKGLGMDWTQGKVGPIIILLMAWVHPLGALCLRSEVVMDLGESLNPAIDVGKSRAPSCRATGSLSWNSYFTLLKASSLRKVCSDEVLQWICRNKKLISLQVQVTTKSQFNVSLLRGSKNVRAVFSSKAV</sequence>
<evidence type="ECO:0000256" key="4">
    <source>
        <dbReference type="ARBA" id="ARBA00022714"/>
    </source>
</evidence>
<evidence type="ECO:0000259" key="10">
    <source>
        <dbReference type="Pfam" id="PF20256"/>
    </source>
</evidence>
<keyword evidence="6" id="KW-0560">Oxidoreductase</keyword>
<dbReference type="Proteomes" id="UP000595437">
    <property type="component" value="Chromosome 14"/>
</dbReference>
<dbReference type="EMBL" id="CP045903">
    <property type="protein sequence ID" value="QQP39216.1"/>
    <property type="molecule type" value="Genomic_DNA"/>
</dbReference>
<comment type="similarity">
    <text evidence="3">Belongs to the xanthine dehydrogenase family.</text>
</comment>
<comment type="cofactor">
    <cofactor evidence="1">
        <name>Mo-molybdopterin</name>
        <dbReference type="ChEBI" id="CHEBI:71302"/>
    </cofactor>
</comment>
<gene>
    <name evidence="11" type="ORF">FKW44_020032</name>
</gene>
<protein>
    <submittedName>
        <fullName evidence="11">Xanthine dehydrogenase</fullName>
    </submittedName>
</protein>
<feature type="non-terminal residue" evidence="11">
    <location>
        <position position="246"/>
    </location>
</feature>
<keyword evidence="4" id="KW-0001">2Fe-2S</keyword>
<evidence type="ECO:0000256" key="7">
    <source>
        <dbReference type="ARBA" id="ARBA00023004"/>
    </source>
</evidence>
<comment type="cofactor">
    <cofactor evidence="2">
        <name>FAD</name>
        <dbReference type="ChEBI" id="CHEBI:57692"/>
    </cofactor>
</comment>
<dbReference type="GO" id="GO:0005506">
    <property type="term" value="F:iron ion binding"/>
    <property type="evidence" value="ECO:0007669"/>
    <property type="project" value="InterPro"/>
</dbReference>
<evidence type="ECO:0000256" key="3">
    <source>
        <dbReference type="ARBA" id="ARBA00006849"/>
    </source>
</evidence>
<comment type="cofactor">
    <cofactor evidence="9">
        <name>[2Fe-2S] cluster</name>
        <dbReference type="ChEBI" id="CHEBI:190135"/>
    </cofactor>
</comment>
<keyword evidence="7" id="KW-0408">Iron</keyword>
<dbReference type="InterPro" id="IPR046867">
    <property type="entry name" value="AldOxase/xan_DH_MoCoBD2"/>
</dbReference>
<feature type="domain" description="Aldehyde oxidase/xanthine dehydrogenase second molybdopterin binding" evidence="10">
    <location>
        <begin position="2"/>
        <end position="168"/>
    </location>
</feature>
<evidence type="ECO:0000256" key="9">
    <source>
        <dbReference type="ARBA" id="ARBA00034078"/>
    </source>
</evidence>
<evidence type="ECO:0000313" key="12">
    <source>
        <dbReference type="Proteomes" id="UP000595437"/>
    </source>
</evidence>